<dbReference type="InterPro" id="IPR036028">
    <property type="entry name" value="SH3-like_dom_sf"/>
</dbReference>
<dbReference type="AlphaFoldDB" id="A0A139AHX1"/>
<evidence type="ECO:0000313" key="4">
    <source>
        <dbReference type="Proteomes" id="UP000070544"/>
    </source>
</evidence>
<evidence type="ECO:0000256" key="1">
    <source>
        <dbReference type="ARBA" id="ARBA00022443"/>
    </source>
</evidence>
<dbReference type="Proteomes" id="UP000070544">
    <property type="component" value="Unassembled WGS sequence"/>
</dbReference>
<dbReference type="Gene3D" id="2.30.30.40">
    <property type="entry name" value="SH3 Domains"/>
    <property type="match status" value="1"/>
</dbReference>
<organism evidence="3 4">
    <name type="scientific">Gonapodya prolifera (strain JEL478)</name>
    <name type="common">Monoblepharis prolifera</name>
    <dbReference type="NCBI Taxonomy" id="1344416"/>
    <lineage>
        <taxon>Eukaryota</taxon>
        <taxon>Fungi</taxon>
        <taxon>Fungi incertae sedis</taxon>
        <taxon>Chytridiomycota</taxon>
        <taxon>Chytridiomycota incertae sedis</taxon>
        <taxon>Monoblepharidomycetes</taxon>
        <taxon>Monoblepharidales</taxon>
        <taxon>Gonapodyaceae</taxon>
        <taxon>Gonapodya</taxon>
    </lineage>
</organism>
<dbReference type="Pfam" id="PF00018">
    <property type="entry name" value="SH3_1"/>
    <property type="match status" value="1"/>
</dbReference>
<dbReference type="CDD" id="cd00174">
    <property type="entry name" value="SH3"/>
    <property type="match status" value="1"/>
</dbReference>
<dbReference type="InterPro" id="IPR001452">
    <property type="entry name" value="SH3_domain"/>
</dbReference>
<keyword evidence="4" id="KW-1185">Reference proteome</keyword>
<dbReference type="OrthoDB" id="5595608at2759"/>
<dbReference type="SUPFAM" id="SSF50044">
    <property type="entry name" value="SH3-domain"/>
    <property type="match status" value="1"/>
</dbReference>
<proteinExistence type="predicted"/>
<name>A0A139AHX1_GONPJ</name>
<reference evidence="3 4" key="1">
    <citation type="journal article" date="2015" name="Genome Biol. Evol.">
        <title>Phylogenomic analyses indicate that early fungi evolved digesting cell walls of algal ancestors of land plants.</title>
        <authorList>
            <person name="Chang Y."/>
            <person name="Wang S."/>
            <person name="Sekimoto S."/>
            <person name="Aerts A.L."/>
            <person name="Choi C."/>
            <person name="Clum A."/>
            <person name="LaButti K.M."/>
            <person name="Lindquist E.A."/>
            <person name="Yee Ngan C."/>
            <person name="Ohm R.A."/>
            <person name="Salamov A.A."/>
            <person name="Grigoriev I.V."/>
            <person name="Spatafora J.W."/>
            <person name="Berbee M.L."/>
        </authorList>
    </citation>
    <scope>NUCLEOTIDE SEQUENCE [LARGE SCALE GENOMIC DNA]</scope>
    <source>
        <strain evidence="3 4">JEL478</strain>
    </source>
</reference>
<keyword evidence="1" id="KW-0728">SH3 domain</keyword>
<accession>A0A139AHX1</accession>
<feature type="domain" description="SH3" evidence="2">
    <location>
        <begin position="105"/>
        <end position="142"/>
    </location>
</feature>
<protein>
    <recommendedName>
        <fullName evidence="2">SH3 domain-containing protein</fullName>
    </recommendedName>
</protein>
<evidence type="ECO:0000259" key="2">
    <source>
        <dbReference type="Pfam" id="PF00018"/>
    </source>
</evidence>
<dbReference type="EMBL" id="KQ965752">
    <property type="protein sequence ID" value="KXS16422.1"/>
    <property type="molecule type" value="Genomic_DNA"/>
</dbReference>
<sequence length="159" mass="17330">MPAELSVTAGDVVWVGALPVDGWIEARNLRTSQLGILAPSTLFRPGRAKPVESPHGAHQVHPSEIAGTEPKVQARATKLDVVRYAWWAGSRYFAQRGHEVDDSITDEMSVAPGDIMEIHDVVGENWLQGRNFTTSMVGLFPTSVLFSFDGDTEAVMALE</sequence>
<gene>
    <name evidence="3" type="ORF">M427DRAFT_31155</name>
</gene>
<evidence type="ECO:0000313" key="3">
    <source>
        <dbReference type="EMBL" id="KXS16422.1"/>
    </source>
</evidence>